<keyword evidence="1" id="KW-0472">Membrane</keyword>
<dbReference type="GO" id="GO:0004534">
    <property type="term" value="F:5'-3' RNA exonuclease activity"/>
    <property type="evidence" value="ECO:0007669"/>
    <property type="project" value="TreeGrafter"/>
</dbReference>
<dbReference type="InterPro" id="IPR003141">
    <property type="entry name" value="Pol/His_phosphatase_N"/>
</dbReference>
<dbReference type="AlphaFoldDB" id="V6LWQ2"/>
<name>V6LWQ2_9EUKA</name>
<dbReference type="SMART" id="SM00481">
    <property type="entry name" value="POLIIIAc"/>
    <property type="match status" value="1"/>
</dbReference>
<dbReference type="Proteomes" id="UP000018208">
    <property type="component" value="Unassembled WGS sequence"/>
</dbReference>
<protein>
    <submittedName>
        <fullName evidence="4">Metal-dependent phosphoesterase</fullName>
    </submittedName>
    <submittedName>
        <fullName evidence="3">PHP domain-containing protein</fullName>
    </submittedName>
</protein>
<dbReference type="OrthoDB" id="16564at2759"/>
<dbReference type="InterPro" id="IPR016195">
    <property type="entry name" value="Pol/histidinol_Pase-like"/>
</dbReference>
<dbReference type="InterPro" id="IPR052018">
    <property type="entry name" value="PHP_domain"/>
</dbReference>
<reference evidence="3 4" key="1">
    <citation type="journal article" date="2014" name="PLoS Genet.">
        <title>The Genome of Spironucleus salmonicida Highlights a Fish Pathogen Adapted to Fluctuating Environments.</title>
        <authorList>
            <person name="Xu F."/>
            <person name="Jerlstrom-Hultqvist J."/>
            <person name="Einarsson E."/>
            <person name="Astvaldsson A."/>
            <person name="Svard S.G."/>
            <person name="Andersson J.O."/>
        </authorList>
    </citation>
    <scope>NUCLEOTIDE SEQUENCE</scope>
    <source>
        <strain evidence="4">ATCC 50377</strain>
    </source>
</reference>
<dbReference type="EMBL" id="AUWU02000001">
    <property type="protein sequence ID" value="KAH0576823.1"/>
    <property type="molecule type" value="Genomic_DNA"/>
</dbReference>
<gene>
    <name evidence="3" type="ORF">SS50377_14799</name>
    <name evidence="4" type="ORF">SS50377_20169</name>
</gene>
<keyword evidence="1" id="KW-0812">Transmembrane</keyword>
<evidence type="ECO:0000313" key="3">
    <source>
        <dbReference type="EMBL" id="EST45224.1"/>
    </source>
</evidence>
<reference evidence="4" key="2">
    <citation type="submission" date="2020-12" db="EMBL/GenBank/DDBJ databases">
        <title>New Spironucleus salmonicida genome in near-complete chromosomes.</title>
        <authorList>
            <person name="Xu F."/>
            <person name="Kurt Z."/>
            <person name="Jimenez-Gonzalez A."/>
            <person name="Astvaldsson A."/>
            <person name="Andersson J.O."/>
            <person name="Svard S.G."/>
        </authorList>
    </citation>
    <scope>NUCLEOTIDE SEQUENCE</scope>
    <source>
        <strain evidence="4">ATCC 50377</strain>
    </source>
</reference>
<dbReference type="InterPro" id="IPR004013">
    <property type="entry name" value="PHP_dom"/>
</dbReference>
<feature type="transmembrane region" description="Helical" evidence="1">
    <location>
        <begin position="306"/>
        <end position="324"/>
    </location>
</feature>
<sequence>MIIDLHSHTVNSDGQYSTSQLISLAIMQNISYLAITDHDDMRSYYDLQNLDLNNYEDINIHLLNNNHPFNYSRCNYFKPHLTIIPGVEFSTVSTCNDQEYHLIILFSNLNTTGINEIQSLLSDHYKYVLQQICSKNSTYLQCLDNNSTHFKLLFDLVSSSNLLQPCQNFYACLRDNFNIKMPLKFQNLEQVLILSQKYGFHTILPHPFREMKDNFTFSKCLKEFKRLGLNSVELEHFSNSYQQKILIQNLAQRLDFSLSIGSDFHSQRRKLRTGIDLGYFEANLRVIQNTKDRIINEIFGKRIIEIRIQMVLVIFNSLILFFGLKQ</sequence>
<evidence type="ECO:0000313" key="4">
    <source>
        <dbReference type="EMBL" id="KAH0576823.1"/>
    </source>
</evidence>
<evidence type="ECO:0000259" key="2">
    <source>
        <dbReference type="SMART" id="SM00481"/>
    </source>
</evidence>
<proteinExistence type="predicted"/>
<dbReference type="Gene3D" id="3.20.20.140">
    <property type="entry name" value="Metal-dependent hydrolases"/>
    <property type="match status" value="1"/>
</dbReference>
<organism evidence="3">
    <name type="scientific">Spironucleus salmonicida</name>
    <dbReference type="NCBI Taxonomy" id="348837"/>
    <lineage>
        <taxon>Eukaryota</taxon>
        <taxon>Metamonada</taxon>
        <taxon>Diplomonadida</taxon>
        <taxon>Hexamitidae</taxon>
        <taxon>Hexamitinae</taxon>
        <taxon>Spironucleus</taxon>
    </lineage>
</organism>
<keyword evidence="5" id="KW-1185">Reference proteome</keyword>
<dbReference type="VEuPathDB" id="GiardiaDB:SS50377_20169"/>
<dbReference type="PANTHER" id="PTHR42924:SF3">
    <property type="entry name" value="POLYMERASE_HISTIDINOL PHOSPHATASE N-TERMINAL DOMAIN-CONTAINING PROTEIN"/>
    <property type="match status" value="1"/>
</dbReference>
<evidence type="ECO:0000256" key="1">
    <source>
        <dbReference type="SAM" id="Phobius"/>
    </source>
</evidence>
<evidence type="ECO:0000313" key="5">
    <source>
        <dbReference type="Proteomes" id="UP000018208"/>
    </source>
</evidence>
<feature type="domain" description="Polymerase/histidinol phosphatase N-terminal" evidence="2">
    <location>
        <begin position="3"/>
        <end position="93"/>
    </location>
</feature>
<dbReference type="PANTHER" id="PTHR42924">
    <property type="entry name" value="EXONUCLEASE"/>
    <property type="match status" value="1"/>
</dbReference>
<dbReference type="EMBL" id="KI546100">
    <property type="protein sequence ID" value="EST45224.1"/>
    <property type="molecule type" value="Genomic_DNA"/>
</dbReference>
<accession>V6LWQ2</accession>
<dbReference type="GO" id="GO:0035312">
    <property type="term" value="F:5'-3' DNA exonuclease activity"/>
    <property type="evidence" value="ECO:0007669"/>
    <property type="project" value="TreeGrafter"/>
</dbReference>
<dbReference type="Pfam" id="PF02811">
    <property type="entry name" value="PHP"/>
    <property type="match status" value="1"/>
</dbReference>
<keyword evidence="1" id="KW-1133">Transmembrane helix</keyword>
<dbReference type="SUPFAM" id="SSF89550">
    <property type="entry name" value="PHP domain-like"/>
    <property type="match status" value="1"/>
</dbReference>